<sequence>MSENANGAKDMPRPWYEILLKRLDLLARNCCSLERLMESGEAFMRTGLSLAMRHLIIRALQELLIKNARNYEQGAITYFKLLIRQLGQGDLWYMVALGRIHEYAMRDDAMQALREEVSDLLASEITQTERAWIIRELDRMLCEESAGYHQNAVAYLKTLRQWMAE</sequence>
<reference evidence="1 2" key="1">
    <citation type="journal article" date="2015" name="Nature">
        <title>rRNA introns, odd ribosomes, and small enigmatic genomes across a large radiation of phyla.</title>
        <authorList>
            <person name="Brown C.T."/>
            <person name="Hug L.A."/>
            <person name="Thomas B.C."/>
            <person name="Sharon I."/>
            <person name="Castelle C.J."/>
            <person name="Singh A."/>
            <person name="Wilkins M.J."/>
            <person name="Williams K.H."/>
            <person name="Banfield J.F."/>
        </authorList>
    </citation>
    <scope>NUCLEOTIDE SEQUENCE [LARGE SCALE GENOMIC DNA]</scope>
</reference>
<proteinExistence type="predicted"/>
<dbReference type="Proteomes" id="UP000034051">
    <property type="component" value="Unassembled WGS sequence"/>
</dbReference>
<organism evidence="1 2">
    <name type="scientific">Candidatus Wolfebacteria bacterium GW2011_GWE2_44_13</name>
    <dbReference type="NCBI Taxonomy" id="1619017"/>
    <lineage>
        <taxon>Bacteria</taxon>
        <taxon>Candidatus Wolfeibacteriota</taxon>
    </lineage>
</organism>
<evidence type="ECO:0000313" key="2">
    <source>
        <dbReference type="Proteomes" id="UP000034051"/>
    </source>
</evidence>
<comment type="caution">
    <text evidence="1">The sequence shown here is derived from an EMBL/GenBank/DDBJ whole genome shotgun (WGS) entry which is preliminary data.</text>
</comment>
<gene>
    <name evidence="1" type="ORF">UW32_C0001G0159</name>
</gene>
<dbReference type="AlphaFoldDB" id="A0A0G1JHT8"/>
<evidence type="ECO:0000313" key="1">
    <source>
        <dbReference type="EMBL" id="KKT43567.1"/>
    </source>
</evidence>
<name>A0A0G1JHT8_9BACT</name>
<accession>A0A0G1JHT8</accession>
<dbReference type="EMBL" id="LCHW01000001">
    <property type="protein sequence ID" value="KKT43567.1"/>
    <property type="molecule type" value="Genomic_DNA"/>
</dbReference>
<protein>
    <submittedName>
        <fullName evidence="1">Uncharacterized protein</fullName>
    </submittedName>
</protein>